<gene>
    <name evidence="1" type="primary">ga19188</name>
    <name evidence="1" type="ORF">PR202_ga19188</name>
</gene>
<protein>
    <submittedName>
        <fullName evidence="1">Uncharacterized protein</fullName>
    </submittedName>
</protein>
<dbReference type="EMBL" id="BQKI01000009">
    <property type="protein sequence ID" value="GJN01886.1"/>
    <property type="molecule type" value="Genomic_DNA"/>
</dbReference>
<evidence type="ECO:0000313" key="1">
    <source>
        <dbReference type="EMBL" id="GJN01886.1"/>
    </source>
</evidence>
<dbReference type="AlphaFoldDB" id="A0AAV5CUR9"/>
<comment type="caution">
    <text evidence="1">The sequence shown here is derived from an EMBL/GenBank/DDBJ whole genome shotgun (WGS) entry which is preliminary data.</text>
</comment>
<evidence type="ECO:0000313" key="2">
    <source>
        <dbReference type="Proteomes" id="UP001054889"/>
    </source>
</evidence>
<organism evidence="1 2">
    <name type="scientific">Eleusine coracana subsp. coracana</name>
    <dbReference type="NCBI Taxonomy" id="191504"/>
    <lineage>
        <taxon>Eukaryota</taxon>
        <taxon>Viridiplantae</taxon>
        <taxon>Streptophyta</taxon>
        <taxon>Embryophyta</taxon>
        <taxon>Tracheophyta</taxon>
        <taxon>Spermatophyta</taxon>
        <taxon>Magnoliopsida</taxon>
        <taxon>Liliopsida</taxon>
        <taxon>Poales</taxon>
        <taxon>Poaceae</taxon>
        <taxon>PACMAD clade</taxon>
        <taxon>Chloridoideae</taxon>
        <taxon>Cynodonteae</taxon>
        <taxon>Eleusininae</taxon>
        <taxon>Eleusine</taxon>
    </lineage>
</organism>
<accession>A0AAV5CUR9</accession>
<reference evidence="1" key="2">
    <citation type="submission" date="2021-12" db="EMBL/GenBank/DDBJ databases">
        <title>Resequencing data analysis of finger millet.</title>
        <authorList>
            <person name="Hatakeyama M."/>
            <person name="Aluri S."/>
            <person name="Balachadran M.T."/>
            <person name="Sivarajan S.R."/>
            <person name="Poveda L."/>
            <person name="Shimizu-Inatsugi R."/>
            <person name="Schlapbach R."/>
            <person name="Sreeman S.M."/>
            <person name="Shimizu K.K."/>
        </authorList>
    </citation>
    <scope>NUCLEOTIDE SEQUENCE</scope>
</reference>
<sequence>MLTADQQWERRCVIAEEGDSYLHDILYGAPIIGIWDYGDVLLLLFEGWRDGIDRLCMYHVATETMYRANLPCDLNLQVSDYEICWGYRPTLLSPGSIVGELNQVNKEPRRHLSAEVMKLLTPVKEQDRRKGRKATVHTVCFMEFLVYIMRKLPHDMQDLIGVP</sequence>
<dbReference type="Proteomes" id="UP001054889">
    <property type="component" value="Unassembled WGS sequence"/>
</dbReference>
<name>A0AAV5CUR9_ELECO</name>
<keyword evidence="2" id="KW-1185">Reference proteome</keyword>
<proteinExistence type="predicted"/>
<reference evidence="1" key="1">
    <citation type="journal article" date="2018" name="DNA Res.">
        <title>Multiple hybrid de novo genome assembly of finger millet, an orphan allotetraploid crop.</title>
        <authorList>
            <person name="Hatakeyama M."/>
            <person name="Aluri S."/>
            <person name="Balachadran M.T."/>
            <person name="Sivarajan S.R."/>
            <person name="Patrignani A."/>
            <person name="Gruter S."/>
            <person name="Poveda L."/>
            <person name="Shimizu-Inatsugi R."/>
            <person name="Baeten J."/>
            <person name="Francoijs K.J."/>
            <person name="Nataraja K.N."/>
            <person name="Reddy Y.A.N."/>
            <person name="Phadnis S."/>
            <person name="Ravikumar R.L."/>
            <person name="Schlapbach R."/>
            <person name="Sreeman S.M."/>
            <person name="Shimizu K.K."/>
        </authorList>
    </citation>
    <scope>NUCLEOTIDE SEQUENCE</scope>
</reference>